<dbReference type="PANTHER" id="PTHR12161">
    <property type="entry name" value="IST1 FAMILY MEMBER"/>
    <property type="match status" value="1"/>
</dbReference>
<gene>
    <name evidence="3" type="ORF">FNV43_RR26451</name>
</gene>
<dbReference type="FunFam" id="1.20.1260.60:FF:000003">
    <property type="entry name" value="IST1-like protein isoform A"/>
    <property type="match status" value="1"/>
</dbReference>
<feature type="compositionally biased region" description="Low complexity" evidence="2">
    <location>
        <begin position="174"/>
        <end position="185"/>
    </location>
</feature>
<dbReference type="InterPro" id="IPR005061">
    <property type="entry name" value="Ist1"/>
</dbReference>
<proteinExistence type="inferred from homology"/>
<accession>A0A8K0DIK4</accession>
<evidence type="ECO:0000313" key="3">
    <source>
        <dbReference type="EMBL" id="KAF3431717.1"/>
    </source>
</evidence>
<dbReference type="AlphaFoldDB" id="A0A8K0DIK4"/>
<dbReference type="EMBL" id="VOIH02000012">
    <property type="protein sequence ID" value="KAF3431717.1"/>
    <property type="molecule type" value="Genomic_DNA"/>
</dbReference>
<keyword evidence="4" id="KW-1185">Reference proteome</keyword>
<organism evidence="3 4">
    <name type="scientific">Rhamnella rubrinervis</name>
    <dbReference type="NCBI Taxonomy" id="2594499"/>
    <lineage>
        <taxon>Eukaryota</taxon>
        <taxon>Viridiplantae</taxon>
        <taxon>Streptophyta</taxon>
        <taxon>Embryophyta</taxon>
        <taxon>Tracheophyta</taxon>
        <taxon>Spermatophyta</taxon>
        <taxon>Magnoliopsida</taxon>
        <taxon>eudicotyledons</taxon>
        <taxon>Gunneridae</taxon>
        <taxon>Pentapetalae</taxon>
        <taxon>rosids</taxon>
        <taxon>fabids</taxon>
        <taxon>Rosales</taxon>
        <taxon>Rhamnaceae</taxon>
        <taxon>rhamnoid group</taxon>
        <taxon>Rhamneae</taxon>
        <taxon>Rhamnella</taxon>
    </lineage>
</organism>
<dbReference type="InterPro" id="IPR042277">
    <property type="entry name" value="IST1-like"/>
</dbReference>
<evidence type="ECO:0008006" key="5">
    <source>
        <dbReference type="Google" id="ProtNLM"/>
    </source>
</evidence>
<evidence type="ECO:0000256" key="2">
    <source>
        <dbReference type="SAM" id="MobiDB-lite"/>
    </source>
</evidence>
<dbReference type="Gene3D" id="1.20.1260.60">
    <property type="entry name" value="Vacuolar protein sorting-associated protein Ist1"/>
    <property type="match status" value="1"/>
</dbReference>
<evidence type="ECO:0000256" key="1">
    <source>
        <dbReference type="ARBA" id="ARBA00005536"/>
    </source>
</evidence>
<comment type="caution">
    <text evidence="3">The sequence shown here is derived from an EMBL/GenBank/DDBJ whole genome shotgun (WGS) entry which is preliminary data.</text>
</comment>
<dbReference type="OrthoDB" id="29853at2759"/>
<dbReference type="PANTHER" id="PTHR12161:SF81">
    <property type="entry name" value="OS01G0687700 PROTEIN"/>
    <property type="match status" value="1"/>
</dbReference>
<feature type="region of interest" description="Disordered" evidence="2">
    <location>
        <begin position="146"/>
        <end position="188"/>
    </location>
</feature>
<protein>
    <recommendedName>
        <fullName evidence="5">Regulator of Vps4 activity in the MVB pathway protein</fullName>
    </recommendedName>
</protein>
<reference evidence="3" key="1">
    <citation type="submission" date="2020-03" db="EMBL/GenBank/DDBJ databases">
        <title>A high-quality chromosome-level genome assembly of a woody plant with both climbing and erect habits, Rhamnella rubrinervis.</title>
        <authorList>
            <person name="Lu Z."/>
            <person name="Yang Y."/>
            <person name="Zhu X."/>
            <person name="Sun Y."/>
        </authorList>
    </citation>
    <scope>NUCLEOTIDE SEQUENCE</scope>
    <source>
        <strain evidence="3">BYM</strain>
        <tissue evidence="3">Leaf</tissue>
    </source>
</reference>
<dbReference type="Pfam" id="PF03398">
    <property type="entry name" value="Ist1"/>
    <property type="match status" value="1"/>
</dbReference>
<dbReference type="Proteomes" id="UP000796880">
    <property type="component" value="Unassembled WGS sequence"/>
</dbReference>
<dbReference type="GO" id="GO:0015031">
    <property type="term" value="P:protein transport"/>
    <property type="evidence" value="ECO:0007669"/>
    <property type="project" value="InterPro"/>
</dbReference>
<comment type="similarity">
    <text evidence="1">Belongs to the IST1 family.</text>
</comment>
<evidence type="ECO:0000313" key="4">
    <source>
        <dbReference type="Proteomes" id="UP000796880"/>
    </source>
</evidence>
<name>A0A8K0DIK4_9ROSA</name>
<sequence length="283" mass="30894">MRKEIAQFLQAGQEAIARIRVEHVIREQNIWAAYEILELFCEFILARVPIIESQRECPTELREAIASIIFAAPRCSDVPDLLQMKNLFNAKYGKNSSRTVSELRPDSGVNRTIIEKLSVNAPSGELRLKVLKEIAKEFNLDWDSSNTSGVQIEGGSKQITGGTGHSLVPTKQLSSFKSSTSSEASNPVMPTDIQQEAQQYLQVLKPSSKMPSSATNEIQPSIKYDNTAAASGVKKEARPQSSDVLERARAALASAERASAAARAASELVNVKFGSSKLEGRTS</sequence>